<dbReference type="HOGENOM" id="CLU_090128_0_0_1"/>
<dbReference type="PANTHER" id="PTHR31336">
    <property type="entry name" value="LIN37 HOMOLOG"/>
    <property type="match status" value="1"/>
</dbReference>
<dbReference type="AlphaFoldDB" id="F6W5A6"/>
<dbReference type="Proteomes" id="UP000008144">
    <property type="component" value="Unassembled WGS sequence"/>
</dbReference>
<accession>F6W5A6</accession>
<sequence length="260" mass="29529">MAGYGNENDHDSHDARVDFENILQGILEKANAGDSLSGSQSGNDDDKDSETSETPTRLRMVLPASAGTPPKPSTPSKRKRRKREDYKEEKTKTSSFIIKLFDRSVDLVNFTEDTPLYPICRAWMDNDPTNKINKQTMESQFSSQEDIATSNSEDEEETIITSLPPPNVPFNNIGEDGKYQSPRIPQPEPQPNDSIENYLHKNSVTPPADQLLLDHLQHWRNVRNNWKQKSSENDARYQDGMNLLSDMFNRHAVYNTSVSQ</sequence>
<dbReference type="FunCoup" id="F6W5A6">
    <property type="interactions" value="11"/>
</dbReference>
<protein>
    <submittedName>
        <fullName evidence="2">Protein lin-37 homolog</fullName>
    </submittedName>
</protein>
<proteinExistence type="predicted"/>
<feature type="compositionally biased region" description="Polar residues" evidence="1">
    <location>
        <begin position="191"/>
        <end position="201"/>
    </location>
</feature>
<dbReference type="GeneID" id="100182887"/>
<name>F6W5A6_CIOIN</name>
<organism evidence="2 3">
    <name type="scientific">Ciona intestinalis</name>
    <name type="common">Transparent sea squirt</name>
    <name type="synonym">Ascidia intestinalis</name>
    <dbReference type="NCBI Taxonomy" id="7719"/>
    <lineage>
        <taxon>Eukaryota</taxon>
        <taxon>Metazoa</taxon>
        <taxon>Chordata</taxon>
        <taxon>Tunicata</taxon>
        <taxon>Ascidiacea</taxon>
        <taxon>Phlebobranchia</taxon>
        <taxon>Cionidae</taxon>
        <taxon>Ciona</taxon>
    </lineage>
</organism>
<dbReference type="GO" id="GO:0000122">
    <property type="term" value="P:negative regulation of transcription by RNA polymerase II"/>
    <property type="evidence" value="ECO:0000318"/>
    <property type="project" value="GO_Central"/>
</dbReference>
<keyword evidence="3" id="KW-1185">Reference proteome</keyword>
<dbReference type="InterPro" id="IPR028226">
    <property type="entry name" value="LIN37"/>
</dbReference>
<reference evidence="2" key="3">
    <citation type="submission" date="2025-09" db="UniProtKB">
        <authorList>
            <consortium name="Ensembl"/>
        </authorList>
    </citation>
    <scope>IDENTIFICATION</scope>
</reference>
<dbReference type="GeneTree" id="ENSGT00390000002748"/>
<dbReference type="Ensembl" id="ENSCINT00000004369.3">
    <property type="protein sequence ID" value="ENSCINP00000004369.3"/>
    <property type="gene ID" value="ENSCING00000002142.3"/>
</dbReference>
<feature type="region of interest" description="Disordered" evidence="1">
    <location>
        <begin position="160"/>
        <end position="201"/>
    </location>
</feature>
<evidence type="ECO:0000313" key="2">
    <source>
        <dbReference type="Ensembl" id="ENSCINP00000004369.3"/>
    </source>
</evidence>
<dbReference type="RefSeq" id="XP_002127198.1">
    <property type="nucleotide sequence ID" value="XM_002127162.4"/>
</dbReference>
<dbReference type="InParanoid" id="F6W5A6"/>
<accession>A0A1W2WDH1</accession>
<dbReference type="OrthoDB" id="6287771at2759"/>
<evidence type="ECO:0000313" key="3">
    <source>
        <dbReference type="Proteomes" id="UP000008144"/>
    </source>
</evidence>
<dbReference type="KEGG" id="cin:100182887"/>
<gene>
    <name evidence="2" type="primary">LOC100182887</name>
</gene>
<dbReference type="OMA" id="SNVARWK"/>
<feature type="region of interest" description="Disordered" evidence="1">
    <location>
        <begin position="30"/>
        <end position="89"/>
    </location>
</feature>
<dbReference type="PANTHER" id="PTHR31336:SF3">
    <property type="entry name" value="PROTEIN LIN-37 HOMOLOG"/>
    <property type="match status" value="1"/>
</dbReference>
<evidence type="ECO:0000256" key="1">
    <source>
        <dbReference type="SAM" id="MobiDB-lite"/>
    </source>
</evidence>
<reference evidence="2" key="2">
    <citation type="submission" date="2025-08" db="UniProtKB">
        <authorList>
            <consortium name="Ensembl"/>
        </authorList>
    </citation>
    <scope>IDENTIFICATION</scope>
</reference>
<dbReference type="GO" id="GO:0017053">
    <property type="term" value="C:transcription repressor complex"/>
    <property type="evidence" value="ECO:0007669"/>
    <property type="project" value="InterPro"/>
</dbReference>
<dbReference type="STRING" id="7719.ENSCINP00000004369"/>
<dbReference type="Pfam" id="PF15306">
    <property type="entry name" value="LIN37"/>
    <property type="match status" value="1"/>
</dbReference>
<dbReference type="RefSeq" id="XP_026696185.1">
    <property type="nucleotide sequence ID" value="XM_026840384.1"/>
</dbReference>
<dbReference type="GO" id="GO:0031523">
    <property type="term" value="C:Myb complex"/>
    <property type="evidence" value="ECO:0000318"/>
    <property type="project" value="GO_Central"/>
</dbReference>
<reference evidence="3" key="1">
    <citation type="journal article" date="2002" name="Science">
        <title>The draft genome of Ciona intestinalis: insights into chordate and vertebrate origins.</title>
        <authorList>
            <person name="Dehal P."/>
            <person name="Satou Y."/>
            <person name="Campbell R.K."/>
            <person name="Chapman J."/>
            <person name="Degnan B."/>
            <person name="De Tomaso A."/>
            <person name="Davidson B."/>
            <person name="Di Gregorio A."/>
            <person name="Gelpke M."/>
            <person name="Goodstein D.M."/>
            <person name="Harafuji N."/>
            <person name="Hastings K.E."/>
            <person name="Ho I."/>
            <person name="Hotta K."/>
            <person name="Huang W."/>
            <person name="Kawashima T."/>
            <person name="Lemaire P."/>
            <person name="Martinez D."/>
            <person name="Meinertzhagen I.A."/>
            <person name="Necula S."/>
            <person name="Nonaka M."/>
            <person name="Putnam N."/>
            <person name="Rash S."/>
            <person name="Saiga H."/>
            <person name="Satake M."/>
            <person name="Terry A."/>
            <person name="Yamada L."/>
            <person name="Wang H.G."/>
            <person name="Awazu S."/>
            <person name="Azumi K."/>
            <person name="Boore J."/>
            <person name="Branno M."/>
            <person name="Chin-Bow S."/>
            <person name="DeSantis R."/>
            <person name="Doyle S."/>
            <person name="Francino P."/>
            <person name="Keys D.N."/>
            <person name="Haga S."/>
            <person name="Hayashi H."/>
            <person name="Hino K."/>
            <person name="Imai K.S."/>
            <person name="Inaba K."/>
            <person name="Kano S."/>
            <person name="Kobayashi K."/>
            <person name="Kobayashi M."/>
            <person name="Lee B.I."/>
            <person name="Makabe K.W."/>
            <person name="Manohar C."/>
            <person name="Matassi G."/>
            <person name="Medina M."/>
            <person name="Mochizuki Y."/>
            <person name="Mount S."/>
            <person name="Morishita T."/>
            <person name="Miura S."/>
            <person name="Nakayama A."/>
            <person name="Nishizaka S."/>
            <person name="Nomoto H."/>
            <person name="Ohta F."/>
            <person name="Oishi K."/>
            <person name="Rigoutsos I."/>
            <person name="Sano M."/>
            <person name="Sasaki A."/>
            <person name="Sasakura Y."/>
            <person name="Shoguchi E."/>
            <person name="Shin-i T."/>
            <person name="Spagnuolo A."/>
            <person name="Stainier D."/>
            <person name="Suzuki M.M."/>
            <person name="Tassy O."/>
            <person name="Takatori N."/>
            <person name="Tokuoka M."/>
            <person name="Yagi K."/>
            <person name="Yoshizaki F."/>
            <person name="Wada S."/>
            <person name="Zhang C."/>
            <person name="Hyatt P.D."/>
            <person name="Larimer F."/>
            <person name="Detter C."/>
            <person name="Doggett N."/>
            <person name="Glavina T."/>
            <person name="Hawkins T."/>
            <person name="Richardson P."/>
            <person name="Lucas S."/>
            <person name="Kohara Y."/>
            <person name="Levine M."/>
            <person name="Satoh N."/>
            <person name="Rokhsar D.S."/>
        </authorList>
    </citation>
    <scope>NUCLEOTIDE SEQUENCE [LARGE SCALE GENOMIC DNA]</scope>
</reference>